<dbReference type="PANTHER" id="PTHR10996:SF283">
    <property type="entry name" value="GLYOXYLATE_HYDROXYPYRUVATE REDUCTASE B"/>
    <property type="match status" value="1"/>
</dbReference>
<dbReference type="AlphaFoldDB" id="A0A7W6C8K5"/>
<evidence type="ECO:0000259" key="5">
    <source>
        <dbReference type="Pfam" id="PF00389"/>
    </source>
</evidence>
<evidence type="ECO:0000256" key="3">
    <source>
        <dbReference type="ARBA" id="ARBA00023027"/>
    </source>
</evidence>
<dbReference type="GO" id="GO:0051287">
    <property type="term" value="F:NAD binding"/>
    <property type="evidence" value="ECO:0007669"/>
    <property type="project" value="InterPro"/>
</dbReference>
<dbReference type="PROSITE" id="PS00671">
    <property type="entry name" value="D_2_HYDROXYACID_DH_3"/>
    <property type="match status" value="1"/>
</dbReference>
<accession>A0A7W6C8K5</accession>
<comment type="caution">
    <text evidence="7">The sequence shown here is derived from an EMBL/GenBank/DDBJ whole genome shotgun (WGS) entry which is preliminary data.</text>
</comment>
<dbReference type="GO" id="GO:0047964">
    <property type="term" value="F:glyoxylate reductase (NADH) activity"/>
    <property type="evidence" value="ECO:0007669"/>
    <property type="project" value="UniProtKB-EC"/>
</dbReference>
<dbReference type="EMBL" id="JACIDY010000004">
    <property type="protein sequence ID" value="MBB3940392.1"/>
    <property type="molecule type" value="Genomic_DNA"/>
</dbReference>
<dbReference type="Proteomes" id="UP000561459">
    <property type="component" value="Unassembled WGS sequence"/>
</dbReference>
<dbReference type="InterPro" id="IPR006139">
    <property type="entry name" value="D-isomer_2_OHA_DH_cat_dom"/>
</dbReference>
<dbReference type="InterPro" id="IPR006140">
    <property type="entry name" value="D-isomer_DH_NAD-bd"/>
</dbReference>
<comment type="similarity">
    <text evidence="1 4">Belongs to the D-isomer specific 2-hydroxyacid dehydrogenase family.</text>
</comment>
<name>A0A7W6C8K5_9SPHN</name>
<dbReference type="GO" id="GO:0016618">
    <property type="term" value="F:hydroxypyruvate reductase [NAD(P)H] activity"/>
    <property type="evidence" value="ECO:0007669"/>
    <property type="project" value="TreeGrafter"/>
</dbReference>
<dbReference type="EC" id="1.1.1.26" evidence="7"/>
<reference evidence="7 8" key="1">
    <citation type="submission" date="2020-08" db="EMBL/GenBank/DDBJ databases">
        <title>Genomic Encyclopedia of Type Strains, Phase IV (KMG-IV): sequencing the most valuable type-strain genomes for metagenomic binning, comparative biology and taxonomic classification.</title>
        <authorList>
            <person name="Goeker M."/>
        </authorList>
    </citation>
    <scope>NUCLEOTIDE SEQUENCE [LARGE SCALE GENOMIC DNA]</scope>
    <source>
        <strain evidence="7 8">DSM 27568</strain>
    </source>
</reference>
<dbReference type="RefSeq" id="WP_183617006.1">
    <property type="nucleotide sequence ID" value="NZ_JACIDY010000004.1"/>
</dbReference>
<keyword evidence="8" id="KW-1185">Reference proteome</keyword>
<dbReference type="SUPFAM" id="SSF52283">
    <property type="entry name" value="Formate/glycerate dehydrogenase catalytic domain-like"/>
    <property type="match status" value="1"/>
</dbReference>
<dbReference type="PROSITE" id="PS00670">
    <property type="entry name" value="D_2_HYDROXYACID_DH_2"/>
    <property type="match status" value="1"/>
</dbReference>
<gene>
    <name evidence="7" type="ORF">GGR39_002049</name>
</gene>
<dbReference type="CDD" id="cd05301">
    <property type="entry name" value="GDH"/>
    <property type="match status" value="1"/>
</dbReference>
<dbReference type="FunFam" id="3.40.50.720:FF:000203">
    <property type="entry name" value="D-3-phosphoglycerate dehydrogenase (SerA)"/>
    <property type="match status" value="1"/>
</dbReference>
<dbReference type="SUPFAM" id="SSF51735">
    <property type="entry name" value="NAD(P)-binding Rossmann-fold domains"/>
    <property type="match status" value="1"/>
</dbReference>
<keyword evidence="2 4" id="KW-0560">Oxidoreductase</keyword>
<keyword evidence="3" id="KW-0520">NAD</keyword>
<dbReference type="InterPro" id="IPR050223">
    <property type="entry name" value="D-isomer_2-hydroxyacid_DH"/>
</dbReference>
<dbReference type="Pfam" id="PF02826">
    <property type="entry name" value="2-Hacid_dh_C"/>
    <property type="match status" value="1"/>
</dbReference>
<dbReference type="PANTHER" id="PTHR10996">
    <property type="entry name" value="2-HYDROXYACID DEHYDROGENASE-RELATED"/>
    <property type="match status" value="1"/>
</dbReference>
<feature type="domain" description="D-isomer specific 2-hydroxyacid dehydrogenase NAD-binding" evidence="6">
    <location>
        <begin position="110"/>
        <end position="289"/>
    </location>
</feature>
<proteinExistence type="inferred from homology"/>
<evidence type="ECO:0000256" key="4">
    <source>
        <dbReference type="RuleBase" id="RU003719"/>
    </source>
</evidence>
<dbReference type="Gene3D" id="3.40.50.720">
    <property type="entry name" value="NAD(P)-binding Rossmann-like Domain"/>
    <property type="match status" value="2"/>
</dbReference>
<dbReference type="GO" id="GO:0005829">
    <property type="term" value="C:cytosol"/>
    <property type="evidence" value="ECO:0007669"/>
    <property type="project" value="TreeGrafter"/>
</dbReference>
<evidence type="ECO:0000313" key="8">
    <source>
        <dbReference type="Proteomes" id="UP000561459"/>
    </source>
</evidence>
<evidence type="ECO:0000313" key="7">
    <source>
        <dbReference type="EMBL" id="MBB3940392.1"/>
    </source>
</evidence>
<evidence type="ECO:0000256" key="2">
    <source>
        <dbReference type="ARBA" id="ARBA00023002"/>
    </source>
</evidence>
<evidence type="ECO:0000256" key="1">
    <source>
        <dbReference type="ARBA" id="ARBA00005854"/>
    </source>
</evidence>
<dbReference type="Pfam" id="PF00389">
    <property type="entry name" value="2-Hacid_dh"/>
    <property type="match status" value="1"/>
</dbReference>
<evidence type="ECO:0000259" key="6">
    <source>
        <dbReference type="Pfam" id="PF02826"/>
    </source>
</evidence>
<protein>
    <submittedName>
        <fullName evidence="7">Glyoxylate reductase</fullName>
        <ecNumber evidence="7">1.1.1.26</ecNumber>
    </submittedName>
</protein>
<dbReference type="GO" id="GO:0030267">
    <property type="term" value="F:glyoxylate reductase (NADPH) activity"/>
    <property type="evidence" value="ECO:0007669"/>
    <property type="project" value="TreeGrafter"/>
</dbReference>
<dbReference type="InterPro" id="IPR036291">
    <property type="entry name" value="NAD(P)-bd_dom_sf"/>
</dbReference>
<dbReference type="InterPro" id="IPR029753">
    <property type="entry name" value="D-isomer_DH_CS"/>
</dbReference>
<sequence length="321" mass="34141">MTRIFQTRRWPDTAEQALDGLGDVERRTDDRPLSARELRVGLASADVFCPTVSDTIDALVLGDLDLSGKLIANFGAGTSHIDVAAARAAGAVISNTPDVLTDCTADVAMLLILAVARRAGEGERQLRAGAWPGWHPIHMMGKQVSGSVLGLVGFGRIAQAIAQRGAKGFGMEILVWNRSPVASELLAACAARQVGTLDELLARADFVSLNIPGGQQTHHLIDAGRLQKMKPTAFLINTARGTVVDEAALVQALDQGVIAGAGLDVFEEEPRVHAGLLQRENVVLLPHLGSATMETRVAMGLRVAENIRHWQAGEPLRDPVA</sequence>
<feature type="domain" description="D-isomer specific 2-hydroxyacid dehydrogenase catalytic" evidence="5">
    <location>
        <begin position="23"/>
        <end position="320"/>
    </location>
</feature>
<organism evidence="7 8">
    <name type="scientific">Novosphingobium fluoreni</name>
    <dbReference type="NCBI Taxonomy" id="1391222"/>
    <lineage>
        <taxon>Bacteria</taxon>
        <taxon>Pseudomonadati</taxon>
        <taxon>Pseudomonadota</taxon>
        <taxon>Alphaproteobacteria</taxon>
        <taxon>Sphingomonadales</taxon>
        <taxon>Sphingomonadaceae</taxon>
        <taxon>Novosphingobium</taxon>
    </lineage>
</organism>